<gene>
    <name evidence="4" type="ORF">AQI70_22300</name>
</gene>
<keyword evidence="1" id="KW-0575">Peroxidase</keyword>
<keyword evidence="5" id="KW-1185">Reference proteome</keyword>
<evidence type="ECO:0000259" key="3">
    <source>
        <dbReference type="Pfam" id="PF12697"/>
    </source>
</evidence>
<dbReference type="OrthoDB" id="3210844at2"/>
<evidence type="ECO:0000256" key="1">
    <source>
        <dbReference type="ARBA" id="ARBA00022559"/>
    </source>
</evidence>
<accession>A0A124GZX3</accession>
<keyword evidence="1" id="KW-0560">Oxidoreductase</keyword>
<evidence type="ECO:0000256" key="2">
    <source>
        <dbReference type="SAM" id="MobiDB-lite"/>
    </source>
</evidence>
<feature type="domain" description="AB hydrolase-1" evidence="3">
    <location>
        <begin position="22"/>
        <end position="259"/>
    </location>
</feature>
<feature type="compositionally biased region" description="Low complexity" evidence="2">
    <location>
        <begin position="271"/>
        <end position="308"/>
    </location>
</feature>
<dbReference type="GO" id="GO:0004601">
    <property type="term" value="F:peroxidase activity"/>
    <property type="evidence" value="ECO:0007669"/>
    <property type="project" value="UniProtKB-KW"/>
</dbReference>
<dbReference type="GO" id="GO:0016787">
    <property type="term" value="F:hydrolase activity"/>
    <property type="evidence" value="ECO:0007669"/>
    <property type="project" value="UniProtKB-KW"/>
</dbReference>
<dbReference type="Pfam" id="PF12697">
    <property type="entry name" value="Abhydrolase_6"/>
    <property type="match status" value="1"/>
</dbReference>
<name>A0A124GZX3_9ACTN</name>
<dbReference type="InterPro" id="IPR029058">
    <property type="entry name" value="AB_hydrolase_fold"/>
</dbReference>
<dbReference type="Gene3D" id="3.40.50.1820">
    <property type="entry name" value="alpha/beta hydrolase"/>
    <property type="match status" value="1"/>
</dbReference>
<evidence type="ECO:0000313" key="5">
    <source>
        <dbReference type="Proteomes" id="UP000054024"/>
    </source>
</evidence>
<feature type="region of interest" description="Disordered" evidence="2">
    <location>
        <begin position="271"/>
        <end position="338"/>
    </location>
</feature>
<dbReference type="InterPro" id="IPR050471">
    <property type="entry name" value="AB_hydrolase"/>
</dbReference>
<proteinExistence type="predicted"/>
<dbReference type="PANTHER" id="PTHR43433:SF5">
    <property type="entry name" value="AB HYDROLASE-1 DOMAIN-CONTAINING PROTEIN"/>
    <property type="match status" value="1"/>
</dbReference>
<dbReference type="EMBL" id="LMWJ01000015">
    <property type="protein sequence ID" value="KUM73490.1"/>
    <property type="molecule type" value="Genomic_DNA"/>
</dbReference>
<dbReference type="Proteomes" id="UP000054024">
    <property type="component" value="Unassembled WGS sequence"/>
</dbReference>
<protein>
    <submittedName>
        <fullName evidence="4">Alpha/beta hydrolase</fullName>
    </submittedName>
</protein>
<keyword evidence="4" id="KW-0378">Hydrolase</keyword>
<dbReference type="InterPro" id="IPR000073">
    <property type="entry name" value="AB_hydrolase_1"/>
</dbReference>
<evidence type="ECO:0000313" key="4">
    <source>
        <dbReference type="EMBL" id="KUM73490.1"/>
    </source>
</evidence>
<dbReference type="InterPro" id="IPR000639">
    <property type="entry name" value="Epox_hydrolase-like"/>
</dbReference>
<sequence length="338" mass="35656">MPSARINGIRLHYEDTGDGEPVVLVMGQGAGGRAWHLHQVPALVDAGYRVVTFHNRGIPPTDECPQGFTIDDLVADTAGLAEHLGLASCRFVGVSMGAYVVQELMLARPRLVRQGVLMATRGRTDVLRAAMTRAERALYDCGSELPPACTAWIRALQNLSPATLDDDRQIQDWLELFEFSPQPSGPGVRAQLDLEVPEGRLAAYRAIDVPCLVVAFADDVVLPPHLGREVADAIPGAVYQEIKGCGHYRYLERPDEVNRVLLEFFRDRSSAPGSSPAGSSLPGSFPAGSSLQGSLPAGSSLPASSPAGPSLPGPSPRGSSAPGSSAPDSSAPGHIDLG</sequence>
<reference evidence="4 5" key="1">
    <citation type="submission" date="2015-10" db="EMBL/GenBank/DDBJ databases">
        <title>Draft genome sequence of Streptomyces curacoi DSM 40107, type strain for the species Streptomyces curacoi.</title>
        <authorList>
            <person name="Ruckert C."/>
            <person name="Winkler A."/>
            <person name="Kalinowski J."/>
            <person name="Kampfer P."/>
            <person name="Glaeser S."/>
        </authorList>
    </citation>
    <scope>NUCLEOTIDE SEQUENCE [LARGE SCALE GENOMIC DNA]</scope>
    <source>
        <strain evidence="4 5">DSM 40107</strain>
    </source>
</reference>
<dbReference type="PANTHER" id="PTHR43433">
    <property type="entry name" value="HYDROLASE, ALPHA/BETA FOLD FAMILY PROTEIN"/>
    <property type="match status" value="1"/>
</dbReference>
<feature type="compositionally biased region" description="Low complexity" evidence="2">
    <location>
        <begin position="316"/>
        <end position="338"/>
    </location>
</feature>
<dbReference type="PRINTS" id="PR00412">
    <property type="entry name" value="EPOXHYDRLASE"/>
</dbReference>
<dbReference type="AlphaFoldDB" id="A0A124GZX3"/>
<organism evidence="4 5">
    <name type="scientific">Streptomyces curacoi</name>
    <dbReference type="NCBI Taxonomy" id="146536"/>
    <lineage>
        <taxon>Bacteria</taxon>
        <taxon>Bacillati</taxon>
        <taxon>Actinomycetota</taxon>
        <taxon>Actinomycetes</taxon>
        <taxon>Kitasatosporales</taxon>
        <taxon>Streptomycetaceae</taxon>
        <taxon>Streptomyces</taxon>
    </lineage>
</organism>
<dbReference type="SUPFAM" id="SSF53474">
    <property type="entry name" value="alpha/beta-Hydrolases"/>
    <property type="match status" value="1"/>
</dbReference>
<comment type="caution">
    <text evidence="4">The sequence shown here is derived from an EMBL/GenBank/DDBJ whole genome shotgun (WGS) entry which is preliminary data.</text>
</comment>
<dbReference type="STRING" id="146536.AQI70_22300"/>